<dbReference type="SMART" id="SM00709">
    <property type="entry name" value="Zpr1"/>
    <property type="match status" value="1"/>
</dbReference>
<comment type="similarity">
    <text evidence="1">Belongs to the ZPR1 family.</text>
</comment>
<dbReference type="InterPro" id="IPR056180">
    <property type="entry name" value="ZPR1_jr_dom"/>
</dbReference>
<reference evidence="6 7" key="1">
    <citation type="submission" date="2006-10" db="EMBL/GenBank/DDBJ databases">
        <title>Complete sequence of Methanosaeta thermophila PT.</title>
        <authorList>
            <consortium name="US DOE Joint Genome Institute"/>
            <person name="Copeland A."/>
            <person name="Lucas S."/>
            <person name="Lapidus A."/>
            <person name="Barry K."/>
            <person name="Detter J.C."/>
            <person name="Glavina del Rio T."/>
            <person name="Hammon N."/>
            <person name="Israni S."/>
            <person name="Pitluck S."/>
            <person name="Chain P."/>
            <person name="Malfatti S."/>
            <person name="Shin M."/>
            <person name="Vergez L."/>
            <person name="Schmutz J."/>
            <person name="Larimer F."/>
            <person name="Land M."/>
            <person name="Hauser L."/>
            <person name="Kyrpides N."/>
            <person name="Kim E."/>
            <person name="Smith K.S."/>
            <person name="Ingram-Smith C."/>
            <person name="Richardson P."/>
        </authorList>
    </citation>
    <scope>NUCLEOTIDE SEQUENCE [LARGE SCALE GENOMIC DNA]</scope>
    <source>
        <strain evidence="7">DSM 6194 / JCM 14653 / NBRC 101360 / PT</strain>
    </source>
</reference>
<keyword evidence="4" id="KW-0862">Zinc</keyword>
<sequence length="191" mass="21061">MKLKTKASCPMCGATMEFNWETTELPYFGDALIIGGVCECGFRHSDTMLLSQREPYRHTLVVREIEDLNARVLRSSSGTIHIPEIGVDIEPGYASEAYITNIEGVLVRVKNIVEFATNAARQARDVERTAKGEEILSKIEMALRGEFSLTVILEDPFGNSAIISEHVVATPLSIEEASNLKTGMIVLDLSE</sequence>
<gene>
    <name evidence="6" type="ordered locus">Mthe_1437</name>
</gene>
<dbReference type="InterPro" id="IPR004470">
    <property type="entry name" value="ZPR1-like_arc"/>
</dbReference>
<evidence type="ECO:0000256" key="1">
    <source>
        <dbReference type="ARBA" id="ARBA00008354"/>
    </source>
</evidence>
<dbReference type="Gene3D" id="2.60.120.1040">
    <property type="entry name" value="ZPR1, A/B domain"/>
    <property type="match status" value="1"/>
</dbReference>
<dbReference type="PANTHER" id="PTHR10876">
    <property type="entry name" value="ZINC FINGER PROTEIN ZPR1"/>
    <property type="match status" value="1"/>
</dbReference>
<dbReference type="AlphaFoldDB" id="A0B938"/>
<dbReference type="InterPro" id="IPR042451">
    <property type="entry name" value="ZPR1_A/B_dom"/>
</dbReference>
<name>A0B938_METTP</name>
<dbReference type="NCBIfam" id="TIGR00340">
    <property type="entry name" value="zpr1_rel"/>
    <property type="match status" value="1"/>
</dbReference>
<evidence type="ECO:0000259" key="5">
    <source>
        <dbReference type="SMART" id="SM00709"/>
    </source>
</evidence>
<dbReference type="GeneID" id="4461892"/>
<keyword evidence="3" id="KW-0863">Zinc-finger</keyword>
<evidence type="ECO:0000313" key="7">
    <source>
        <dbReference type="Proteomes" id="UP000000674"/>
    </source>
</evidence>
<dbReference type="InterPro" id="IPR004457">
    <property type="entry name" value="Znf_ZPR1"/>
</dbReference>
<dbReference type="GO" id="GO:0008270">
    <property type="term" value="F:zinc ion binding"/>
    <property type="evidence" value="ECO:0007669"/>
    <property type="project" value="UniProtKB-KW"/>
</dbReference>
<proteinExistence type="inferred from homology"/>
<dbReference type="Pfam" id="PF22794">
    <property type="entry name" value="jr-ZPR1"/>
    <property type="match status" value="1"/>
</dbReference>
<protein>
    <submittedName>
        <fullName evidence="6">ZPR1-related zinc finger protein</fullName>
    </submittedName>
</protein>
<dbReference type="HOGENOM" id="CLU_107446_0_0_2"/>
<dbReference type="KEGG" id="mtp:Mthe_1437"/>
<dbReference type="STRING" id="349307.Mthe_1437"/>
<evidence type="ECO:0000256" key="4">
    <source>
        <dbReference type="ARBA" id="ARBA00022833"/>
    </source>
</evidence>
<evidence type="ECO:0000256" key="2">
    <source>
        <dbReference type="ARBA" id="ARBA00022723"/>
    </source>
</evidence>
<dbReference type="EMBL" id="CP000477">
    <property type="protein sequence ID" value="ABK15212.1"/>
    <property type="molecule type" value="Genomic_DNA"/>
</dbReference>
<evidence type="ECO:0000313" key="6">
    <source>
        <dbReference type="EMBL" id="ABK15212.1"/>
    </source>
</evidence>
<dbReference type="OrthoDB" id="14924at2157"/>
<dbReference type="InterPro" id="IPR040141">
    <property type="entry name" value="ZPR1"/>
</dbReference>
<organism evidence="6 7">
    <name type="scientific">Methanothrix thermoacetophila (strain DSM 6194 / JCM 14653 / NBRC 101360 / PT)</name>
    <name type="common">Methanosaeta thermophila</name>
    <dbReference type="NCBI Taxonomy" id="349307"/>
    <lineage>
        <taxon>Archaea</taxon>
        <taxon>Methanobacteriati</taxon>
        <taxon>Methanobacteriota</taxon>
        <taxon>Stenosarchaea group</taxon>
        <taxon>Methanomicrobia</taxon>
        <taxon>Methanotrichales</taxon>
        <taxon>Methanotrichaceae</taxon>
        <taxon>Methanothrix</taxon>
    </lineage>
</organism>
<dbReference type="RefSeq" id="WP_011696604.1">
    <property type="nucleotide sequence ID" value="NC_008553.1"/>
</dbReference>
<keyword evidence="7" id="KW-1185">Reference proteome</keyword>
<keyword evidence="2" id="KW-0479">Metal-binding</keyword>
<evidence type="ECO:0000256" key="3">
    <source>
        <dbReference type="ARBA" id="ARBA00022771"/>
    </source>
</evidence>
<feature type="domain" description="Zinc finger ZPR1-type" evidence="5">
    <location>
        <begin position="7"/>
        <end position="164"/>
    </location>
</feature>
<dbReference type="Proteomes" id="UP000000674">
    <property type="component" value="Chromosome"/>
</dbReference>
<accession>A0B938</accession>
<dbReference type="PANTHER" id="PTHR10876:SF0">
    <property type="entry name" value="ZINC FINGER PROTEIN ZPR1"/>
    <property type="match status" value="1"/>
</dbReference>
<dbReference type="NCBIfam" id="TIGR00310">
    <property type="entry name" value="ZPR1_znf"/>
    <property type="match status" value="1"/>
</dbReference>